<dbReference type="InterPro" id="IPR006076">
    <property type="entry name" value="FAD-dep_OxRdtase"/>
</dbReference>
<evidence type="ECO:0000256" key="5">
    <source>
        <dbReference type="ARBA" id="ARBA00023002"/>
    </source>
</evidence>
<dbReference type="PROSITE" id="PS00977">
    <property type="entry name" value="FAD_G3PDH_1"/>
    <property type="match status" value="1"/>
</dbReference>
<organism evidence="8 9">
    <name type="scientific">Halopenitus persicus</name>
    <dbReference type="NCBI Taxonomy" id="1048396"/>
    <lineage>
        <taxon>Archaea</taxon>
        <taxon>Methanobacteriati</taxon>
        <taxon>Methanobacteriota</taxon>
        <taxon>Stenosarchaea group</taxon>
        <taxon>Halobacteria</taxon>
        <taxon>Halobacteriales</taxon>
        <taxon>Haloferacaceae</taxon>
        <taxon>Halopenitus</taxon>
    </lineage>
</organism>
<gene>
    <name evidence="8" type="ORF">SAMN05216564_104251</name>
</gene>
<comment type="catalytic activity">
    <reaction evidence="6">
        <text>a quinone + sn-glycerol 3-phosphate = dihydroxyacetone phosphate + a quinol</text>
        <dbReference type="Rhea" id="RHEA:18977"/>
        <dbReference type="ChEBI" id="CHEBI:24646"/>
        <dbReference type="ChEBI" id="CHEBI:57597"/>
        <dbReference type="ChEBI" id="CHEBI:57642"/>
        <dbReference type="ChEBI" id="CHEBI:132124"/>
        <dbReference type="EC" id="1.1.5.3"/>
    </reaction>
</comment>
<dbReference type="AlphaFoldDB" id="A0A1H3IU82"/>
<accession>A0A1H3IU82</accession>
<dbReference type="Proteomes" id="UP000199079">
    <property type="component" value="Unassembled WGS sequence"/>
</dbReference>
<dbReference type="SUPFAM" id="SSF51905">
    <property type="entry name" value="FAD/NAD(P)-binding domain"/>
    <property type="match status" value="1"/>
</dbReference>
<dbReference type="EMBL" id="FNPC01000004">
    <property type="protein sequence ID" value="SDY30839.1"/>
    <property type="molecule type" value="Genomic_DNA"/>
</dbReference>
<dbReference type="InterPro" id="IPR000447">
    <property type="entry name" value="G3P_DH_FAD-dep"/>
</dbReference>
<name>A0A1H3IU82_9EURY</name>
<dbReference type="PRINTS" id="PR01001">
    <property type="entry name" value="FADG3PDH"/>
</dbReference>
<comment type="similarity">
    <text evidence="2 6">Belongs to the FAD-dependent glycerol-3-phosphate dehydrogenase family.</text>
</comment>
<dbReference type="SUPFAM" id="SSF54373">
    <property type="entry name" value="FAD-linked reductases, C-terminal domain"/>
    <property type="match status" value="1"/>
</dbReference>
<dbReference type="RefSeq" id="WP_092732161.1">
    <property type="nucleotide sequence ID" value="NZ_FNPC01000004.1"/>
</dbReference>
<dbReference type="InterPro" id="IPR036188">
    <property type="entry name" value="FAD/NAD-bd_sf"/>
</dbReference>
<sequence>MALEPEVLVVGGGATGVGVARDLALRGVDVTLVDRDGLCGGTTGRSHGLLHSGARYADSDPEGAAECLAESRILRRIAGGCVRETGGLFLELAGDDDAYFGAKRAACESVGIPVEVVDSATARDRVSGLSADLERAMRVPDAVVFPSRLVAATALDADRHGATIHTHAPLESLTVRDGAVTEARVGGRFDDVIRPDYVVNAAGAWAGSVAELAGVTVAMQPTRGVMVSVAYEGLGPVLNRCRNPADGDIVVPHRKEVVLGTTSVPVRDPDDYATPHREVETTIAECAAMLPAVAERPIVRRWWGVRPLYAPDETDRGGRGISRGFVRIDHAADGVTNLATIVGGKLTTHRLMAESVADLVCDRLGVDAPCRTADRELPAVDDPDRLDRAVAAFDGAGPADADVVDVDDVGAEQ</sequence>
<keyword evidence="3 6" id="KW-0285">Flavoprotein</keyword>
<proteinExistence type="inferred from homology"/>
<evidence type="ECO:0000313" key="8">
    <source>
        <dbReference type="EMBL" id="SDY30839.1"/>
    </source>
</evidence>
<evidence type="ECO:0000259" key="7">
    <source>
        <dbReference type="Pfam" id="PF01266"/>
    </source>
</evidence>
<evidence type="ECO:0000313" key="9">
    <source>
        <dbReference type="Proteomes" id="UP000199079"/>
    </source>
</evidence>
<comment type="cofactor">
    <cofactor evidence="1 6">
        <name>FAD</name>
        <dbReference type="ChEBI" id="CHEBI:57692"/>
    </cofactor>
</comment>
<dbReference type="GO" id="GO:0009331">
    <property type="term" value="C:glycerol-3-phosphate dehydrogenase (FAD) complex"/>
    <property type="evidence" value="ECO:0007669"/>
    <property type="project" value="UniProtKB-UniRule"/>
</dbReference>
<dbReference type="GO" id="GO:0004368">
    <property type="term" value="F:glycerol-3-phosphate dehydrogenase (quinone) activity"/>
    <property type="evidence" value="ECO:0007669"/>
    <property type="project" value="UniProtKB-EC"/>
</dbReference>
<dbReference type="Pfam" id="PF01266">
    <property type="entry name" value="DAO"/>
    <property type="match status" value="1"/>
</dbReference>
<keyword evidence="4" id="KW-0274">FAD</keyword>
<dbReference type="EC" id="1.1.5.3" evidence="6"/>
<dbReference type="PANTHER" id="PTHR11985">
    <property type="entry name" value="GLYCEROL-3-PHOSPHATE DEHYDROGENASE"/>
    <property type="match status" value="1"/>
</dbReference>
<dbReference type="Gene3D" id="3.50.50.60">
    <property type="entry name" value="FAD/NAD(P)-binding domain"/>
    <property type="match status" value="3"/>
</dbReference>
<evidence type="ECO:0000256" key="1">
    <source>
        <dbReference type="ARBA" id="ARBA00001974"/>
    </source>
</evidence>
<dbReference type="OrthoDB" id="36306at2157"/>
<evidence type="ECO:0000256" key="6">
    <source>
        <dbReference type="RuleBase" id="RU361217"/>
    </source>
</evidence>
<evidence type="ECO:0000256" key="3">
    <source>
        <dbReference type="ARBA" id="ARBA00022630"/>
    </source>
</evidence>
<reference evidence="9" key="1">
    <citation type="submission" date="2016-10" db="EMBL/GenBank/DDBJ databases">
        <authorList>
            <person name="Varghese N."/>
            <person name="Submissions S."/>
        </authorList>
    </citation>
    <scope>NUCLEOTIDE SEQUENCE [LARGE SCALE GENOMIC DNA]</scope>
    <source>
        <strain evidence="9">DC30,IBRC 10041,KCTC 4046</strain>
    </source>
</reference>
<dbReference type="GO" id="GO:0006072">
    <property type="term" value="P:glycerol-3-phosphate metabolic process"/>
    <property type="evidence" value="ECO:0007669"/>
    <property type="project" value="UniProtKB-UniRule"/>
</dbReference>
<evidence type="ECO:0000256" key="4">
    <source>
        <dbReference type="ARBA" id="ARBA00022827"/>
    </source>
</evidence>
<dbReference type="PANTHER" id="PTHR11985:SF15">
    <property type="entry name" value="GLYCEROL-3-PHOSPHATE DEHYDROGENASE, MITOCHONDRIAL"/>
    <property type="match status" value="1"/>
</dbReference>
<protein>
    <recommendedName>
        <fullName evidence="6">Glycerol-3-phosphate dehydrogenase</fullName>
        <ecNumber evidence="6">1.1.5.3</ecNumber>
    </recommendedName>
</protein>
<feature type="domain" description="FAD dependent oxidoreductase" evidence="7">
    <location>
        <begin position="7"/>
        <end position="359"/>
    </location>
</feature>
<evidence type="ECO:0000256" key="2">
    <source>
        <dbReference type="ARBA" id="ARBA00007330"/>
    </source>
</evidence>
<keyword evidence="9" id="KW-1185">Reference proteome</keyword>
<keyword evidence="5 6" id="KW-0560">Oxidoreductase</keyword>